<dbReference type="CDD" id="cd03784">
    <property type="entry name" value="GT1_Gtf-like"/>
    <property type="match status" value="1"/>
</dbReference>
<name>A0A7X3G2U3_9BURK</name>
<proteinExistence type="predicted"/>
<dbReference type="InterPro" id="IPR050426">
    <property type="entry name" value="Glycosyltransferase_28"/>
</dbReference>
<dbReference type="FunFam" id="3.40.50.2000:FF:000009">
    <property type="entry name" value="Sterol 3-beta-glucosyltransferase UGT80A2"/>
    <property type="match status" value="1"/>
</dbReference>
<dbReference type="InterPro" id="IPR002213">
    <property type="entry name" value="UDP_glucos_trans"/>
</dbReference>
<protein>
    <submittedName>
        <fullName evidence="2">Glycosyltransferase</fullName>
    </submittedName>
</protein>
<reference evidence="2 3" key="1">
    <citation type="submission" date="2019-12" db="EMBL/GenBank/DDBJ databases">
        <authorList>
            <person name="Li C."/>
            <person name="Zhao J."/>
        </authorList>
    </citation>
    <scope>NUCLEOTIDE SEQUENCE [LARGE SCALE GENOMIC DNA]</scope>
    <source>
        <strain evidence="2 3">NEAU-DD11</strain>
    </source>
</reference>
<accession>A0A7X3G2U3</accession>
<dbReference type="PANTHER" id="PTHR48050">
    <property type="entry name" value="STEROL 3-BETA-GLUCOSYLTRANSFERASE"/>
    <property type="match status" value="1"/>
</dbReference>
<dbReference type="AlphaFoldDB" id="A0A7X3G2U3"/>
<gene>
    <name evidence="2" type="ORF">GPY61_21900</name>
</gene>
<dbReference type="EMBL" id="WSES01000007">
    <property type="protein sequence ID" value="MVW62589.1"/>
    <property type="molecule type" value="Genomic_DNA"/>
</dbReference>
<dbReference type="GO" id="GO:0017000">
    <property type="term" value="P:antibiotic biosynthetic process"/>
    <property type="evidence" value="ECO:0007669"/>
    <property type="project" value="UniProtKB-ARBA"/>
</dbReference>
<dbReference type="SUPFAM" id="SSF53756">
    <property type="entry name" value="UDP-Glycosyltransferase/glycogen phosphorylase"/>
    <property type="match status" value="1"/>
</dbReference>
<dbReference type="RefSeq" id="WP_160409987.1">
    <property type="nucleotide sequence ID" value="NZ_WSES01000007.1"/>
</dbReference>
<dbReference type="InterPro" id="IPR010610">
    <property type="entry name" value="EryCIII-like_C"/>
</dbReference>
<dbReference type="Gene3D" id="3.40.50.2000">
    <property type="entry name" value="Glycogen Phosphorylase B"/>
    <property type="match status" value="2"/>
</dbReference>
<sequence>MKITFLTYGTEGDTRPLLALAREVAGRGHEAHVLADVAGAPCAQALGIPFTALAGDMRGAFQPGGAFGALLKDGASMSRLMRACATLARDNTLPWMEAACAAASMHGSDLLVYSGLAGFVGLAVAEGLGIPCIGAAMWPMTPTREFAPPFLNMHRLPGWANMLTHRAFERMAWSMFGPELNRARARVFGAPPRKQPWRDMPLLVGCSPTLLARPADWPPNVAVTGAWQLPAGQGHTPPRALLDFLAAGPAPVYIGFGSMAGIAQGTLVDAIAAVASGRRVLFHPGWSGIDPSRLPSDVYVLDDTPHDWLFPRTALVVHHGGAGTSHAAARAGVPSVVVPFAGDQFFWARRMTLRGIAAACPAAGLDSARLVQAVAAASQPAMREDARRVGQAMREEDGVRTAVDLLLEDNICTNDK</sequence>
<evidence type="ECO:0000313" key="2">
    <source>
        <dbReference type="EMBL" id="MVW62589.1"/>
    </source>
</evidence>
<dbReference type="PANTHER" id="PTHR48050:SF13">
    <property type="entry name" value="STEROL 3-BETA-GLUCOSYLTRANSFERASE UGT80A2"/>
    <property type="match status" value="1"/>
</dbReference>
<feature type="domain" description="Erythromycin biosynthesis protein CIII-like C-terminal" evidence="1">
    <location>
        <begin position="288"/>
        <end position="393"/>
    </location>
</feature>
<evidence type="ECO:0000313" key="3">
    <source>
        <dbReference type="Proteomes" id="UP000443353"/>
    </source>
</evidence>
<keyword evidence="3" id="KW-1185">Reference proteome</keyword>
<organism evidence="2 3">
    <name type="scientific">Massilia cellulosiltytica</name>
    <dbReference type="NCBI Taxonomy" id="2683234"/>
    <lineage>
        <taxon>Bacteria</taxon>
        <taxon>Pseudomonadati</taxon>
        <taxon>Pseudomonadota</taxon>
        <taxon>Betaproteobacteria</taxon>
        <taxon>Burkholderiales</taxon>
        <taxon>Oxalobacteraceae</taxon>
        <taxon>Telluria group</taxon>
        <taxon>Massilia</taxon>
    </lineage>
</organism>
<dbReference type="GO" id="GO:0016758">
    <property type="term" value="F:hexosyltransferase activity"/>
    <property type="evidence" value="ECO:0007669"/>
    <property type="project" value="UniProtKB-ARBA"/>
</dbReference>
<dbReference type="Proteomes" id="UP000443353">
    <property type="component" value="Unassembled WGS sequence"/>
</dbReference>
<keyword evidence="2" id="KW-0808">Transferase</keyword>
<comment type="caution">
    <text evidence="2">The sequence shown here is derived from an EMBL/GenBank/DDBJ whole genome shotgun (WGS) entry which is preliminary data.</text>
</comment>
<evidence type="ECO:0000259" key="1">
    <source>
        <dbReference type="Pfam" id="PF06722"/>
    </source>
</evidence>
<dbReference type="GO" id="GO:0008194">
    <property type="term" value="F:UDP-glycosyltransferase activity"/>
    <property type="evidence" value="ECO:0007669"/>
    <property type="project" value="InterPro"/>
</dbReference>
<dbReference type="Pfam" id="PF06722">
    <property type="entry name" value="EryCIII-like_C"/>
    <property type="match status" value="1"/>
</dbReference>